<proteinExistence type="predicted"/>
<sequence length="170" mass="18710">MSYCILLSWTVDQIILSLGRGRHYLWPVLIHGHIKICEKQIELYRMQPSPLPRVSEFRCGTISQTGKNTAASAKESAANMAASAKAGMEKTKASLQEKGEKLTAHDPMQKEMAREKKDERKHEAEYEKQAAREHNAAQRQAAGSTGNHTQYSTTGGIGGTDHHTGTGGTY</sequence>
<evidence type="ECO:0000313" key="1">
    <source>
        <dbReference type="EMBL" id="KAI3750177.1"/>
    </source>
</evidence>
<evidence type="ECO:0000313" key="2">
    <source>
        <dbReference type="Proteomes" id="UP001055811"/>
    </source>
</evidence>
<comment type="caution">
    <text evidence="1">The sequence shown here is derived from an EMBL/GenBank/DDBJ whole genome shotgun (WGS) entry which is preliminary data.</text>
</comment>
<organism evidence="1 2">
    <name type="scientific">Cichorium intybus</name>
    <name type="common">Chicory</name>
    <dbReference type="NCBI Taxonomy" id="13427"/>
    <lineage>
        <taxon>Eukaryota</taxon>
        <taxon>Viridiplantae</taxon>
        <taxon>Streptophyta</taxon>
        <taxon>Embryophyta</taxon>
        <taxon>Tracheophyta</taxon>
        <taxon>Spermatophyta</taxon>
        <taxon>Magnoliopsida</taxon>
        <taxon>eudicotyledons</taxon>
        <taxon>Gunneridae</taxon>
        <taxon>Pentapetalae</taxon>
        <taxon>asterids</taxon>
        <taxon>campanulids</taxon>
        <taxon>Asterales</taxon>
        <taxon>Asteraceae</taxon>
        <taxon>Cichorioideae</taxon>
        <taxon>Cichorieae</taxon>
        <taxon>Cichoriinae</taxon>
        <taxon>Cichorium</taxon>
    </lineage>
</organism>
<reference evidence="1 2" key="2">
    <citation type="journal article" date="2022" name="Mol. Ecol. Resour.">
        <title>The genomes of chicory, endive, great burdock and yacon provide insights into Asteraceae paleo-polyploidization history and plant inulin production.</title>
        <authorList>
            <person name="Fan W."/>
            <person name="Wang S."/>
            <person name="Wang H."/>
            <person name="Wang A."/>
            <person name="Jiang F."/>
            <person name="Liu H."/>
            <person name="Zhao H."/>
            <person name="Xu D."/>
            <person name="Zhang Y."/>
        </authorList>
    </citation>
    <scope>NUCLEOTIDE SEQUENCE [LARGE SCALE GENOMIC DNA]</scope>
    <source>
        <strain evidence="2">cv. Punajuju</strain>
        <tissue evidence="1">Leaves</tissue>
    </source>
</reference>
<dbReference type="Proteomes" id="UP001055811">
    <property type="component" value="Linkage Group LG04"/>
</dbReference>
<keyword evidence="2" id="KW-1185">Reference proteome</keyword>
<name>A0ACB9DV72_CICIN</name>
<dbReference type="EMBL" id="CM042012">
    <property type="protein sequence ID" value="KAI3750177.1"/>
    <property type="molecule type" value="Genomic_DNA"/>
</dbReference>
<gene>
    <name evidence="1" type="ORF">L2E82_20805</name>
</gene>
<accession>A0ACB9DV72</accession>
<reference evidence="2" key="1">
    <citation type="journal article" date="2022" name="Mol. Ecol. Resour.">
        <title>The genomes of chicory, endive, great burdock and yacon provide insights into Asteraceae palaeo-polyploidization history and plant inulin production.</title>
        <authorList>
            <person name="Fan W."/>
            <person name="Wang S."/>
            <person name="Wang H."/>
            <person name="Wang A."/>
            <person name="Jiang F."/>
            <person name="Liu H."/>
            <person name="Zhao H."/>
            <person name="Xu D."/>
            <person name="Zhang Y."/>
        </authorList>
    </citation>
    <scope>NUCLEOTIDE SEQUENCE [LARGE SCALE GENOMIC DNA]</scope>
    <source>
        <strain evidence="2">cv. Punajuju</strain>
    </source>
</reference>
<protein>
    <submittedName>
        <fullName evidence="1">Uncharacterized protein</fullName>
    </submittedName>
</protein>